<evidence type="ECO:0000313" key="3">
    <source>
        <dbReference type="EMBL" id="TWU21644.1"/>
    </source>
</evidence>
<dbReference type="Gene3D" id="1.25.40.10">
    <property type="entry name" value="Tetratricopeptide repeat domain"/>
    <property type="match status" value="2"/>
</dbReference>
<dbReference type="Proteomes" id="UP000316304">
    <property type="component" value="Unassembled WGS sequence"/>
</dbReference>
<dbReference type="InterPro" id="IPR019734">
    <property type="entry name" value="TPR_rpt"/>
</dbReference>
<comment type="caution">
    <text evidence="3">The sequence shown here is derived from an EMBL/GenBank/DDBJ whole genome shotgun (WGS) entry which is preliminary data.</text>
</comment>
<dbReference type="EMBL" id="SJPT01000006">
    <property type="protein sequence ID" value="TWU21644.1"/>
    <property type="molecule type" value="Genomic_DNA"/>
</dbReference>
<name>A0A5C6CDS3_9BACT</name>
<proteinExistence type="predicted"/>
<keyword evidence="4" id="KW-1185">Reference proteome</keyword>
<dbReference type="AlphaFoldDB" id="A0A5C6CDS3"/>
<accession>A0A5C6CDS3</accession>
<dbReference type="Pfam" id="PF13174">
    <property type="entry name" value="TPR_6"/>
    <property type="match status" value="2"/>
</dbReference>
<feature type="repeat" description="TPR" evidence="1">
    <location>
        <begin position="586"/>
        <end position="619"/>
    </location>
</feature>
<dbReference type="SUPFAM" id="SSF48452">
    <property type="entry name" value="TPR-like"/>
    <property type="match status" value="1"/>
</dbReference>
<dbReference type="InterPro" id="IPR011990">
    <property type="entry name" value="TPR-like_helical_dom_sf"/>
</dbReference>
<dbReference type="OrthoDB" id="225691at2"/>
<feature type="region of interest" description="Disordered" evidence="2">
    <location>
        <begin position="669"/>
        <end position="693"/>
    </location>
</feature>
<sequence>MKTISPNDFGVRISDLPIDWPVCATIQMIATQRITMVIRWSIVVAALIPQWGAAQSPGPPSGTEPPISSQSEPDGGETGSATGTPRFVGSDGNPASSNDLVSGLKEQIQRYLAAGQIVEAAEMARQYDDQIINQPDSDVDLTLPLAQLGRAFQNGGDGAQSLEFFSRANAALDRPASKQVAPATAVLVRLAAASLFVELGKLPLAATTLQKMFASPEQLTDAQQQLAVALCLRLGADSLTKRELGTAEAAYQLAAEHADAMQKPTAMLGAAWAVAMSGSRGAEAADLMIAFVDAFPDHQDAARASQAGIACLKQVGREEEAAAMMNQLFERWPESDAASDVLNQFGAVDIERIPAPLRQMILQRDVDQLTSAMTTIAIRIAAADGDLNHWDRLVVQLGKVDKTGQTTADVLEQWLAPSDAERLATFLLSPPDPALVQAKSRESACRWAGRHERWSMLALASQSTTPATADPTRTVTMERLFAEALMQTGRREEAHAWWVFIVDQRAATDFATLLRCAETEVSTGQIERATQRVDAARNAAGDNRFGRALVAMLSAELGIRRLRFDQARSDLESVVRSSQVDASLRGRAQWMIGETYYLQQKYVEAIEAYRGVAGIDPEGTWVIASLVQAGKSFEQLGRTRDAAVCYSTLVSRHGDSEFAGLASRRLAALSTSDESTSPQSGAPSKTKNPTLKR</sequence>
<dbReference type="PROSITE" id="PS50005">
    <property type="entry name" value="TPR"/>
    <property type="match status" value="1"/>
</dbReference>
<organism evidence="3 4">
    <name type="scientific">Novipirellula galeiformis</name>
    <dbReference type="NCBI Taxonomy" id="2528004"/>
    <lineage>
        <taxon>Bacteria</taxon>
        <taxon>Pseudomonadati</taxon>
        <taxon>Planctomycetota</taxon>
        <taxon>Planctomycetia</taxon>
        <taxon>Pirellulales</taxon>
        <taxon>Pirellulaceae</taxon>
        <taxon>Novipirellula</taxon>
    </lineage>
</organism>
<gene>
    <name evidence="3" type="ORF">Pla52o_38310</name>
</gene>
<reference evidence="3 4" key="1">
    <citation type="submission" date="2019-02" db="EMBL/GenBank/DDBJ databases">
        <title>Deep-cultivation of Planctomycetes and their phenomic and genomic characterization uncovers novel biology.</title>
        <authorList>
            <person name="Wiegand S."/>
            <person name="Jogler M."/>
            <person name="Boedeker C."/>
            <person name="Pinto D."/>
            <person name="Vollmers J."/>
            <person name="Rivas-Marin E."/>
            <person name="Kohn T."/>
            <person name="Peeters S.H."/>
            <person name="Heuer A."/>
            <person name="Rast P."/>
            <person name="Oberbeckmann S."/>
            <person name="Bunk B."/>
            <person name="Jeske O."/>
            <person name="Meyerdierks A."/>
            <person name="Storesund J.E."/>
            <person name="Kallscheuer N."/>
            <person name="Luecker S."/>
            <person name="Lage O.M."/>
            <person name="Pohl T."/>
            <person name="Merkel B.J."/>
            <person name="Hornburger P."/>
            <person name="Mueller R.-W."/>
            <person name="Bruemmer F."/>
            <person name="Labrenz M."/>
            <person name="Spormann A.M."/>
            <person name="Op Den Camp H."/>
            <person name="Overmann J."/>
            <person name="Amann R."/>
            <person name="Jetten M.S.M."/>
            <person name="Mascher T."/>
            <person name="Medema M.H."/>
            <person name="Devos D.P."/>
            <person name="Kaster A.-K."/>
            <person name="Ovreas L."/>
            <person name="Rohde M."/>
            <person name="Galperin M.Y."/>
            <person name="Jogler C."/>
        </authorList>
    </citation>
    <scope>NUCLEOTIDE SEQUENCE [LARGE SCALE GENOMIC DNA]</scope>
    <source>
        <strain evidence="3 4">Pla52o</strain>
    </source>
</reference>
<feature type="compositionally biased region" description="Polar residues" evidence="2">
    <location>
        <begin position="671"/>
        <end position="693"/>
    </location>
</feature>
<evidence type="ECO:0000256" key="1">
    <source>
        <dbReference type="PROSITE-ProRule" id="PRU00339"/>
    </source>
</evidence>
<protein>
    <submittedName>
        <fullName evidence="3">Uncharacterized protein</fullName>
    </submittedName>
</protein>
<keyword evidence="1" id="KW-0802">TPR repeat</keyword>
<evidence type="ECO:0000313" key="4">
    <source>
        <dbReference type="Proteomes" id="UP000316304"/>
    </source>
</evidence>
<dbReference type="RefSeq" id="WP_146595934.1">
    <property type="nucleotide sequence ID" value="NZ_SJPT01000006.1"/>
</dbReference>
<feature type="region of interest" description="Disordered" evidence="2">
    <location>
        <begin position="54"/>
        <end position="100"/>
    </location>
</feature>
<evidence type="ECO:0000256" key="2">
    <source>
        <dbReference type="SAM" id="MobiDB-lite"/>
    </source>
</evidence>